<accession>A0ABV8VAN2</accession>
<evidence type="ECO:0000313" key="3">
    <source>
        <dbReference type="EMBL" id="MFC4363762.1"/>
    </source>
</evidence>
<proteinExistence type="inferred from homology"/>
<sequence length="263" mass="28415">MKLNIWQVDAFTNTVFSGNYAAVIILDSWLTDTVMQNIASENNVSETAFLVKTNDATYAIRWFSPLKEIDFCGHATLAAAFVLYRNHKALERLTFTAPAVGSLGLVKQANGFIEMAFPNRQPALVESVPAPLLEGLSIKPVAVLKNTQAYFAVLASRAEVENVAVDLAKVKLLAPLDLVVTAADSEVDFVSRYFWPANGGDEDPVTGSAHAGLAPYWADQLGKAELKALQVSKRGGQLQCRVVGDKVNVAGQAVLYMEGVINI</sequence>
<dbReference type="PIRSF" id="PIRSF016184">
    <property type="entry name" value="PhzC_PhzF"/>
    <property type="match status" value="1"/>
</dbReference>
<protein>
    <submittedName>
        <fullName evidence="3">PhzF family phenazine biosynthesis protein</fullName>
    </submittedName>
</protein>
<dbReference type="Pfam" id="PF02567">
    <property type="entry name" value="PhzC-PhzF"/>
    <property type="match status" value="1"/>
</dbReference>
<evidence type="ECO:0000313" key="4">
    <source>
        <dbReference type="Proteomes" id="UP001595840"/>
    </source>
</evidence>
<comment type="similarity">
    <text evidence="1">Belongs to the PhzF family.</text>
</comment>
<organism evidence="3 4">
    <name type="scientific">Simiduia curdlanivorans</name>
    <dbReference type="NCBI Taxonomy" id="1492769"/>
    <lineage>
        <taxon>Bacteria</taxon>
        <taxon>Pseudomonadati</taxon>
        <taxon>Pseudomonadota</taxon>
        <taxon>Gammaproteobacteria</taxon>
        <taxon>Cellvibrionales</taxon>
        <taxon>Cellvibrionaceae</taxon>
        <taxon>Simiduia</taxon>
    </lineage>
</organism>
<dbReference type="InterPro" id="IPR003719">
    <property type="entry name" value="Phenazine_PhzF-like"/>
</dbReference>
<gene>
    <name evidence="3" type="ORF">ACFOX3_15710</name>
</gene>
<dbReference type="SUPFAM" id="SSF54506">
    <property type="entry name" value="Diaminopimelate epimerase-like"/>
    <property type="match status" value="1"/>
</dbReference>
<keyword evidence="4" id="KW-1185">Reference proteome</keyword>
<reference evidence="4" key="1">
    <citation type="journal article" date="2019" name="Int. J. Syst. Evol. Microbiol.">
        <title>The Global Catalogue of Microorganisms (GCM) 10K type strain sequencing project: providing services to taxonomists for standard genome sequencing and annotation.</title>
        <authorList>
            <consortium name="The Broad Institute Genomics Platform"/>
            <consortium name="The Broad Institute Genome Sequencing Center for Infectious Disease"/>
            <person name="Wu L."/>
            <person name="Ma J."/>
        </authorList>
    </citation>
    <scope>NUCLEOTIDE SEQUENCE [LARGE SCALE GENOMIC DNA]</scope>
    <source>
        <strain evidence="4">CECT 8570</strain>
    </source>
</reference>
<dbReference type="Proteomes" id="UP001595840">
    <property type="component" value="Unassembled WGS sequence"/>
</dbReference>
<dbReference type="EMBL" id="JBHSCX010000020">
    <property type="protein sequence ID" value="MFC4363762.1"/>
    <property type="molecule type" value="Genomic_DNA"/>
</dbReference>
<dbReference type="PANTHER" id="PTHR13774:SF17">
    <property type="entry name" value="PHENAZINE BIOSYNTHESIS-LIKE DOMAIN-CONTAINING PROTEIN"/>
    <property type="match status" value="1"/>
</dbReference>
<dbReference type="RefSeq" id="WP_290261773.1">
    <property type="nucleotide sequence ID" value="NZ_JAUFQG010000004.1"/>
</dbReference>
<dbReference type="NCBIfam" id="TIGR00654">
    <property type="entry name" value="PhzF_family"/>
    <property type="match status" value="1"/>
</dbReference>
<comment type="caution">
    <text evidence="3">The sequence shown here is derived from an EMBL/GenBank/DDBJ whole genome shotgun (WGS) entry which is preliminary data.</text>
</comment>
<dbReference type="Gene3D" id="3.10.310.10">
    <property type="entry name" value="Diaminopimelate Epimerase, Chain A, domain 1"/>
    <property type="match status" value="2"/>
</dbReference>
<evidence type="ECO:0000256" key="1">
    <source>
        <dbReference type="ARBA" id="ARBA00008270"/>
    </source>
</evidence>
<dbReference type="PANTHER" id="PTHR13774">
    <property type="entry name" value="PHENAZINE BIOSYNTHESIS PROTEIN"/>
    <property type="match status" value="1"/>
</dbReference>
<evidence type="ECO:0000256" key="2">
    <source>
        <dbReference type="ARBA" id="ARBA00023235"/>
    </source>
</evidence>
<keyword evidence="2" id="KW-0413">Isomerase</keyword>
<name>A0ABV8VAN2_9GAMM</name>